<feature type="domain" description="Guanylate cyclase" evidence="2">
    <location>
        <begin position="476"/>
        <end position="613"/>
    </location>
</feature>
<dbReference type="AlphaFoldDB" id="A0A845M2T9"/>
<feature type="transmembrane region" description="Helical" evidence="1">
    <location>
        <begin position="416"/>
        <end position="434"/>
    </location>
</feature>
<organism evidence="3 4">
    <name type="scientific">Maritimibacter harenae</name>
    <dbReference type="NCBI Taxonomy" id="2606218"/>
    <lineage>
        <taxon>Bacteria</taxon>
        <taxon>Pseudomonadati</taxon>
        <taxon>Pseudomonadota</taxon>
        <taxon>Alphaproteobacteria</taxon>
        <taxon>Rhodobacterales</taxon>
        <taxon>Roseobacteraceae</taxon>
        <taxon>Maritimibacter</taxon>
    </lineage>
</organism>
<gene>
    <name evidence="3" type="ORF">GQE99_16695</name>
</gene>
<proteinExistence type="predicted"/>
<dbReference type="PANTHER" id="PTHR43081">
    <property type="entry name" value="ADENYLATE CYCLASE, TERMINAL-DIFFERENTIATION SPECIFIC-RELATED"/>
    <property type="match status" value="1"/>
</dbReference>
<keyword evidence="4" id="KW-1185">Reference proteome</keyword>
<dbReference type="InterPro" id="IPR050697">
    <property type="entry name" value="Adenylyl/Guanylyl_Cyclase_3/4"/>
</dbReference>
<dbReference type="SMART" id="SM00044">
    <property type="entry name" value="CYCc"/>
    <property type="match status" value="1"/>
</dbReference>
<dbReference type="SMART" id="SM01080">
    <property type="entry name" value="CHASE2"/>
    <property type="match status" value="1"/>
</dbReference>
<feature type="transmembrane region" description="Helical" evidence="1">
    <location>
        <begin position="385"/>
        <end position="404"/>
    </location>
</feature>
<dbReference type="GO" id="GO:0004016">
    <property type="term" value="F:adenylate cyclase activity"/>
    <property type="evidence" value="ECO:0007669"/>
    <property type="project" value="UniProtKB-ARBA"/>
</dbReference>
<dbReference type="GO" id="GO:0035556">
    <property type="term" value="P:intracellular signal transduction"/>
    <property type="evidence" value="ECO:0007669"/>
    <property type="project" value="InterPro"/>
</dbReference>
<dbReference type="PANTHER" id="PTHR43081:SF1">
    <property type="entry name" value="ADENYLATE CYCLASE, TERMINAL-DIFFERENTIATION SPECIFIC"/>
    <property type="match status" value="1"/>
</dbReference>
<dbReference type="SUPFAM" id="SSF55073">
    <property type="entry name" value="Nucleotide cyclase"/>
    <property type="match status" value="1"/>
</dbReference>
<accession>A0A845M2T9</accession>
<dbReference type="GO" id="GO:0006171">
    <property type="term" value="P:cAMP biosynthetic process"/>
    <property type="evidence" value="ECO:0007669"/>
    <property type="project" value="TreeGrafter"/>
</dbReference>
<reference evidence="3 4" key="1">
    <citation type="submission" date="2019-12" db="EMBL/GenBank/DDBJ databases">
        <title>Maritimibacter sp. nov. sp. isolated from sea sand.</title>
        <authorList>
            <person name="Kim J."/>
            <person name="Jeong S.E."/>
            <person name="Jung H.S."/>
            <person name="Jeon C.O."/>
        </authorList>
    </citation>
    <scope>NUCLEOTIDE SEQUENCE [LARGE SCALE GENOMIC DNA]</scope>
    <source>
        <strain evidence="3 4">DP07</strain>
    </source>
</reference>
<dbReference type="CDD" id="cd07302">
    <property type="entry name" value="CHD"/>
    <property type="match status" value="1"/>
</dbReference>
<keyword evidence="1" id="KW-0472">Membrane</keyword>
<dbReference type="InterPro" id="IPR029787">
    <property type="entry name" value="Nucleotide_cyclase"/>
</dbReference>
<feature type="transmembrane region" description="Helical" evidence="1">
    <location>
        <begin position="359"/>
        <end position="378"/>
    </location>
</feature>
<dbReference type="Proteomes" id="UP000467322">
    <property type="component" value="Unassembled WGS sequence"/>
</dbReference>
<dbReference type="InterPro" id="IPR001054">
    <property type="entry name" value="A/G_cyclase"/>
</dbReference>
<sequence length="743" mass="80318">MADRLIGRMAKGAARRVGSSRVLGLALLVALLALRVADPGPVAALRSAAFDLYQQIQPRSYARQPVAIVDLDDASIEELGQWPWPRDRMAELVTKITADGAAAIAFDVIFSEPDRLSPARVAERDGIPVDLRDALKDLPDNDALFARAISRSRVVTGQTSVRLAGDRGVSSDVREVPHAFLGEDPTPFLQKYPRLLQNLPVIEDAAMGHGVFSTRPDPDGIYRRAPLVLMVEDRVRLGLAPELLRVATGGDAFAVRTNAAGIEGVVVARQLVPTAGDGTVWPYLTPSRADRYVSAADILTGRMPEGRLRGHLVLVGTSAIGLEDFRPTPLGVSMAGVEIHAQILENILAGSLLERPNTAIAVELVITALLGLIIIILVPAFRATFVMILAVVVMAGYAGGSWYAFAAQRTLLDPTFPILAAVLTLMLMASLNYLREERMRRQIRSAFGQYVSPDLVDQLSDNPDALTLGGERRELTLLFSDVRGFTTIAESYRDDPEGLTLLMNRFLTALSNAILDERGTIDKFMGDAVMAFWNAPLDTPDHPAAACRAALAMYDRVREINDERRAEEGDGVLLIDVGIGLSTGACTVGNMGSDTRFDYTALGDTVNLASRLEGLSKNYGLGIIADDSVHTQVGGDFAMIELDRVRVKGKLLPVTIYALMGDRAMCDRPAWAALADANAEMRAAYDVKDWEGGEAALERLEQAGDELGQDMSGYAALYRERIAGFRNAPPPEGWDGVFIAASK</sequence>
<name>A0A845M2T9_9RHOB</name>
<keyword evidence="1" id="KW-1133">Transmembrane helix</keyword>
<dbReference type="InterPro" id="IPR007890">
    <property type="entry name" value="CHASE2"/>
</dbReference>
<dbReference type="EMBL" id="WTUX01000019">
    <property type="protein sequence ID" value="MZR14660.1"/>
    <property type="molecule type" value="Genomic_DNA"/>
</dbReference>
<dbReference type="Pfam" id="PF05226">
    <property type="entry name" value="CHASE2"/>
    <property type="match status" value="1"/>
</dbReference>
<evidence type="ECO:0000256" key="1">
    <source>
        <dbReference type="SAM" id="Phobius"/>
    </source>
</evidence>
<dbReference type="Pfam" id="PF00211">
    <property type="entry name" value="Guanylate_cyc"/>
    <property type="match status" value="1"/>
</dbReference>
<evidence type="ECO:0000313" key="4">
    <source>
        <dbReference type="Proteomes" id="UP000467322"/>
    </source>
</evidence>
<evidence type="ECO:0000259" key="2">
    <source>
        <dbReference type="PROSITE" id="PS50125"/>
    </source>
</evidence>
<comment type="caution">
    <text evidence="3">The sequence shown here is derived from an EMBL/GenBank/DDBJ whole genome shotgun (WGS) entry which is preliminary data.</text>
</comment>
<dbReference type="Gene3D" id="3.30.70.1230">
    <property type="entry name" value="Nucleotide cyclase"/>
    <property type="match status" value="1"/>
</dbReference>
<dbReference type="PROSITE" id="PS50125">
    <property type="entry name" value="GUANYLATE_CYCLASE_2"/>
    <property type="match status" value="1"/>
</dbReference>
<protein>
    <submittedName>
        <fullName evidence="3">CHASE2 domain-containing protein</fullName>
    </submittedName>
</protein>
<dbReference type="RefSeq" id="WP_161352764.1">
    <property type="nucleotide sequence ID" value="NZ_WTUX01000019.1"/>
</dbReference>
<keyword evidence="1" id="KW-0812">Transmembrane</keyword>
<evidence type="ECO:0000313" key="3">
    <source>
        <dbReference type="EMBL" id="MZR14660.1"/>
    </source>
</evidence>